<proteinExistence type="predicted"/>
<keyword evidence="1" id="KW-0732">Signal</keyword>
<sequence>MVVVMLLLLMLVVQSQVRRAAAAVHCHRQLPGKIHSCSPSSELLFHCKSAMARTHKQLKQATRILFTRLK</sequence>
<feature type="signal peptide" evidence="1">
    <location>
        <begin position="1"/>
        <end position="22"/>
    </location>
</feature>
<dbReference type="AlphaFoldDB" id="A0A0A9G531"/>
<reference evidence="2" key="2">
    <citation type="journal article" date="2015" name="Data Brief">
        <title>Shoot transcriptome of the giant reed, Arundo donax.</title>
        <authorList>
            <person name="Barrero R.A."/>
            <person name="Guerrero F.D."/>
            <person name="Moolhuijzen P."/>
            <person name="Goolsby J.A."/>
            <person name="Tidwell J."/>
            <person name="Bellgard S.E."/>
            <person name="Bellgard M.I."/>
        </authorList>
    </citation>
    <scope>NUCLEOTIDE SEQUENCE</scope>
    <source>
        <tissue evidence="2">Shoot tissue taken approximately 20 cm above the soil surface</tissue>
    </source>
</reference>
<feature type="chain" id="PRO_5002062438" description="Secreted protein" evidence="1">
    <location>
        <begin position="23"/>
        <end position="70"/>
    </location>
</feature>
<evidence type="ECO:0000256" key="1">
    <source>
        <dbReference type="SAM" id="SignalP"/>
    </source>
</evidence>
<organism evidence="2">
    <name type="scientific">Arundo donax</name>
    <name type="common">Giant reed</name>
    <name type="synonym">Donax arundinaceus</name>
    <dbReference type="NCBI Taxonomy" id="35708"/>
    <lineage>
        <taxon>Eukaryota</taxon>
        <taxon>Viridiplantae</taxon>
        <taxon>Streptophyta</taxon>
        <taxon>Embryophyta</taxon>
        <taxon>Tracheophyta</taxon>
        <taxon>Spermatophyta</taxon>
        <taxon>Magnoliopsida</taxon>
        <taxon>Liliopsida</taxon>
        <taxon>Poales</taxon>
        <taxon>Poaceae</taxon>
        <taxon>PACMAD clade</taxon>
        <taxon>Arundinoideae</taxon>
        <taxon>Arundineae</taxon>
        <taxon>Arundo</taxon>
    </lineage>
</organism>
<reference evidence="2" key="1">
    <citation type="submission" date="2014-09" db="EMBL/GenBank/DDBJ databases">
        <authorList>
            <person name="Magalhaes I.L.F."/>
            <person name="Oliveira U."/>
            <person name="Santos F.R."/>
            <person name="Vidigal T.H.D.A."/>
            <person name="Brescovit A.D."/>
            <person name="Santos A.J."/>
        </authorList>
    </citation>
    <scope>NUCLEOTIDE SEQUENCE</scope>
    <source>
        <tissue evidence="2">Shoot tissue taken approximately 20 cm above the soil surface</tissue>
    </source>
</reference>
<dbReference type="EMBL" id="GBRH01180275">
    <property type="protein sequence ID" value="JAE17621.1"/>
    <property type="molecule type" value="Transcribed_RNA"/>
</dbReference>
<evidence type="ECO:0008006" key="3">
    <source>
        <dbReference type="Google" id="ProtNLM"/>
    </source>
</evidence>
<name>A0A0A9G531_ARUDO</name>
<protein>
    <recommendedName>
        <fullName evidence="3">Secreted protein</fullName>
    </recommendedName>
</protein>
<evidence type="ECO:0000313" key="2">
    <source>
        <dbReference type="EMBL" id="JAE17621.1"/>
    </source>
</evidence>
<accession>A0A0A9G531</accession>